<dbReference type="SUPFAM" id="SSF53098">
    <property type="entry name" value="Ribonuclease H-like"/>
    <property type="match status" value="1"/>
</dbReference>
<dbReference type="GeneID" id="64692585"/>
<dbReference type="EMBL" id="JABBWM010000018">
    <property type="protein sequence ID" value="KAG2111341.1"/>
    <property type="molecule type" value="Genomic_DNA"/>
</dbReference>
<organism evidence="1 2">
    <name type="scientific">Suillus discolor</name>
    <dbReference type="NCBI Taxonomy" id="1912936"/>
    <lineage>
        <taxon>Eukaryota</taxon>
        <taxon>Fungi</taxon>
        <taxon>Dikarya</taxon>
        <taxon>Basidiomycota</taxon>
        <taxon>Agaricomycotina</taxon>
        <taxon>Agaricomycetes</taxon>
        <taxon>Agaricomycetidae</taxon>
        <taxon>Boletales</taxon>
        <taxon>Suillineae</taxon>
        <taxon>Suillaceae</taxon>
        <taxon>Suillus</taxon>
    </lineage>
</organism>
<dbReference type="Proteomes" id="UP000823399">
    <property type="component" value="Unassembled WGS sequence"/>
</dbReference>
<accession>A0A9P7JVX1</accession>
<feature type="non-terminal residue" evidence="1">
    <location>
        <position position="61"/>
    </location>
</feature>
<comment type="caution">
    <text evidence="1">The sequence shown here is derived from an EMBL/GenBank/DDBJ whole genome shotgun (WGS) entry which is preliminary data.</text>
</comment>
<evidence type="ECO:0000313" key="1">
    <source>
        <dbReference type="EMBL" id="KAG2111341.1"/>
    </source>
</evidence>
<dbReference type="AlphaFoldDB" id="A0A9P7JVX1"/>
<dbReference type="RefSeq" id="XP_041294700.1">
    <property type="nucleotide sequence ID" value="XM_041430326.1"/>
</dbReference>
<proteinExistence type="predicted"/>
<reference evidence="1" key="1">
    <citation type="journal article" date="2020" name="New Phytol.">
        <title>Comparative genomics reveals dynamic genome evolution in host specialist ectomycorrhizal fungi.</title>
        <authorList>
            <person name="Lofgren L.A."/>
            <person name="Nguyen N.H."/>
            <person name="Vilgalys R."/>
            <person name="Ruytinx J."/>
            <person name="Liao H.L."/>
            <person name="Branco S."/>
            <person name="Kuo A."/>
            <person name="LaButti K."/>
            <person name="Lipzen A."/>
            <person name="Andreopoulos W."/>
            <person name="Pangilinan J."/>
            <person name="Riley R."/>
            <person name="Hundley H."/>
            <person name="Na H."/>
            <person name="Barry K."/>
            <person name="Grigoriev I.V."/>
            <person name="Stajich J.E."/>
            <person name="Kennedy P.G."/>
        </authorList>
    </citation>
    <scope>NUCLEOTIDE SEQUENCE</scope>
    <source>
        <strain evidence="1">FC423</strain>
    </source>
</reference>
<sequence>LACNLPPNRWDEFVLTSCYLSNCVSVKSQQGSTPFERWYDHKLNISHLQEIGCRAFVLIQN</sequence>
<dbReference type="InterPro" id="IPR012337">
    <property type="entry name" value="RNaseH-like_sf"/>
</dbReference>
<keyword evidence="2" id="KW-1185">Reference proteome</keyword>
<gene>
    <name evidence="1" type="ORF">F5147DRAFT_545883</name>
</gene>
<dbReference type="OrthoDB" id="2673954at2759"/>
<feature type="non-terminal residue" evidence="1">
    <location>
        <position position="1"/>
    </location>
</feature>
<evidence type="ECO:0008006" key="3">
    <source>
        <dbReference type="Google" id="ProtNLM"/>
    </source>
</evidence>
<name>A0A9P7JVX1_9AGAM</name>
<evidence type="ECO:0000313" key="2">
    <source>
        <dbReference type="Proteomes" id="UP000823399"/>
    </source>
</evidence>
<protein>
    <recommendedName>
        <fullName evidence="3">Copia protein</fullName>
    </recommendedName>
</protein>